<evidence type="ECO:0000256" key="2">
    <source>
        <dbReference type="ARBA" id="ARBA00022475"/>
    </source>
</evidence>
<comment type="subcellular location">
    <subcellularLocation>
        <location evidence="1">Cell membrane</location>
        <topology evidence="1">Multi-pass membrane protein</topology>
    </subcellularLocation>
</comment>
<keyword evidence="4 6" id="KW-1133">Transmembrane helix</keyword>
<dbReference type="PANTHER" id="PTHR36115:SF10">
    <property type="entry name" value="RDD DOMAIN-CONTAINING PROTEIN"/>
    <property type="match status" value="1"/>
</dbReference>
<sequence length="150" mass="16748">MHPSLFRRLTAMLYDSLLIVALVFVVNGAVLGIMANIGVAEDHTLRPWQAQILTLACIVIFFTLFWIKSGQTLGMQAWRIKLVDFHGNTPSVALAMLRCAGALLSAACFGLGFLWCLVDPNKRYWHDYLSHTELILLPKKDKKTSGDDEA</sequence>
<evidence type="ECO:0000256" key="4">
    <source>
        <dbReference type="ARBA" id="ARBA00022989"/>
    </source>
</evidence>
<evidence type="ECO:0000313" key="8">
    <source>
        <dbReference type="EMBL" id="MCX2976668.1"/>
    </source>
</evidence>
<evidence type="ECO:0000313" key="9">
    <source>
        <dbReference type="Proteomes" id="UP001143304"/>
    </source>
</evidence>
<accession>A0ABT3T361</accession>
<reference evidence="8" key="1">
    <citation type="submission" date="2019-02" db="EMBL/GenBank/DDBJ databases">
        <authorList>
            <person name="Li S.-H."/>
        </authorList>
    </citation>
    <scope>NUCLEOTIDE SEQUENCE</scope>
    <source>
        <strain evidence="8">IMCC11814</strain>
    </source>
</reference>
<dbReference type="Proteomes" id="UP001143304">
    <property type="component" value="Unassembled WGS sequence"/>
</dbReference>
<feature type="transmembrane region" description="Helical" evidence="6">
    <location>
        <begin position="88"/>
        <end position="115"/>
    </location>
</feature>
<proteinExistence type="predicted"/>
<dbReference type="InterPro" id="IPR010432">
    <property type="entry name" value="RDD"/>
</dbReference>
<keyword evidence="5 6" id="KW-0472">Membrane</keyword>
<evidence type="ECO:0000256" key="5">
    <source>
        <dbReference type="ARBA" id="ARBA00023136"/>
    </source>
</evidence>
<keyword evidence="9" id="KW-1185">Reference proteome</keyword>
<feature type="transmembrane region" description="Helical" evidence="6">
    <location>
        <begin position="48"/>
        <end position="67"/>
    </location>
</feature>
<feature type="transmembrane region" description="Helical" evidence="6">
    <location>
        <begin position="12"/>
        <end position="36"/>
    </location>
</feature>
<evidence type="ECO:0000259" key="7">
    <source>
        <dbReference type="Pfam" id="PF06271"/>
    </source>
</evidence>
<organism evidence="8 9">
    <name type="scientific">Candidatus Marimicrobium litorale</name>
    <dbReference type="NCBI Taxonomy" id="2518991"/>
    <lineage>
        <taxon>Bacteria</taxon>
        <taxon>Pseudomonadati</taxon>
        <taxon>Pseudomonadota</taxon>
        <taxon>Gammaproteobacteria</taxon>
        <taxon>Cellvibrionales</taxon>
        <taxon>Halieaceae</taxon>
        <taxon>Marimicrobium</taxon>
    </lineage>
</organism>
<protein>
    <submittedName>
        <fullName evidence="8">RDD family protein</fullName>
    </submittedName>
</protein>
<evidence type="ECO:0000256" key="3">
    <source>
        <dbReference type="ARBA" id="ARBA00022692"/>
    </source>
</evidence>
<dbReference type="Pfam" id="PF06271">
    <property type="entry name" value="RDD"/>
    <property type="match status" value="1"/>
</dbReference>
<keyword evidence="3 6" id="KW-0812">Transmembrane</keyword>
<evidence type="ECO:0000256" key="1">
    <source>
        <dbReference type="ARBA" id="ARBA00004651"/>
    </source>
</evidence>
<feature type="domain" description="RDD" evidence="7">
    <location>
        <begin position="3"/>
        <end position="130"/>
    </location>
</feature>
<comment type="caution">
    <text evidence="8">The sequence shown here is derived from an EMBL/GenBank/DDBJ whole genome shotgun (WGS) entry which is preliminary data.</text>
</comment>
<gene>
    <name evidence="8" type="ORF">EYC82_04810</name>
</gene>
<dbReference type="EMBL" id="SHNO01000001">
    <property type="protein sequence ID" value="MCX2976668.1"/>
    <property type="molecule type" value="Genomic_DNA"/>
</dbReference>
<evidence type="ECO:0000256" key="6">
    <source>
        <dbReference type="SAM" id="Phobius"/>
    </source>
</evidence>
<dbReference type="InterPro" id="IPR051791">
    <property type="entry name" value="Pra-immunoreactive"/>
</dbReference>
<keyword evidence="2" id="KW-1003">Cell membrane</keyword>
<name>A0ABT3T361_9GAMM</name>
<dbReference type="PANTHER" id="PTHR36115">
    <property type="entry name" value="PROLINE-RICH ANTIGEN HOMOLOG-RELATED"/>
    <property type="match status" value="1"/>
</dbReference>